<keyword evidence="3" id="KW-1185">Reference proteome</keyword>
<sequence length="245" mass="26995">MKKHIFIATLLLYSAHISAQVGINTQTPKATLDIVKQDENNTPDGLLLPRFTADEIKARENAYGEAQNGTMVFITQPVTYNASYTGKASEIRSTGIFYYNHTLQKWVSATSGSTMNIRKISTADVPGTPLNPGIYLYEVKPDDDIILISGKGDNGTVKLLLPWDSNDFPVGKKIYVSNTSYRNNPLPVGVHKKGEPDLPGTRDYSPAARVYSGYTQVFMYIGDKNTPDPNDPGKYLSPWINLSGI</sequence>
<accession>A0A3D9CQL7</accession>
<dbReference type="AlphaFoldDB" id="A0A3D9CQL7"/>
<feature type="chain" id="PRO_5017801582" evidence="1">
    <location>
        <begin position="20"/>
        <end position="245"/>
    </location>
</feature>
<organism evidence="2 3">
    <name type="scientific">Chryseobacterium flavum</name>
    <dbReference type="NCBI Taxonomy" id="415851"/>
    <lineage>
        <taxon>Bacteria</taxon>
        <taxon>Pseudomonadati</taxon>
        <taxon>Bacteroidota</taxon>
        <taxon>Flavobacteriia</taxon>
        <taxon>Flavobacteriales</taxon>
        <taxon>Weeksellaceae</taxon>
        <taxon>Chryseobacterium group</taxon>
        <taxon>Chryseobacterium</taxon>
    </lineage>
</organism>
<name>A0A3D9CQL7_9FLAO</name>
<evidence type="ECO:0000256" key="1">
    <source>
        <dbReference type="SAM" id="SignalP"/>
    </source>
</evidence>
<gene>
    <name evidence="2" type="ORF">DRF59_06560</name>
</gene>
<dbReference type="OrthoDB" id="1345111at2"/>
<comment type="caution">
    <text evidence="2">The sequence shown here is derived from an EMBL/GenBank/DDBJ whole genome shotgun (WGS) entry which is preliminary data.</text>
</comment>
<reference evidence="2 3" key="1">
    <citation type="journal article" date="2007" name="Int. J. Syst. Evol. Microbiol.">
        <title>Chryseobacterium flavum sp. nov., isolated from polluted soil.</title>
        <authorList>
            <person name="Zhou Y."/>
            <person name="Dong J."/>
            <person name="Wang X."/>
            <person name="Huang X."/>
            <person name="Zhang K.Y."/>
            <person name="Zhang Y.Q."/>
            <person name="Guo Y.F."/>
            <person name="Lai R."/>
            <person name="Li W.J."/>
        </authorList>
    </citation>
    <scope>NUCLEOTIDE SEQUENCE [LARGE SCALE GENOMIC DNA]</scope>
    <source>
        <strain evidence="2 3">KCTC 12877</strain>
    </source>
</reference>
<evidence type="ECO:0000313" key="3">
    <source>
        <dbReference type="Proteomes" id="UP000256769"/>
    </source>
</evidence>
<protein>
    <submittedName>
        <fullName evidence="2">Uncharacterized protein</fullName>
    </submittedName>
</protein>
<proteinExistence type="predicted"/>
<feature type="signal peptide" evidence="1">
    <location>
        <begin position="1"/>
        <end position="19"/>
    </location>
</feature>
<dbReference type="RefSeq" id="WP_115957973.1">
    <property type="nucleotide sequence ID" value="NZ_CBCRVL010000017.1"/>
</dbReference>
<keyword evidence="1" id="KW-0732">Signal</keyword>
<dbReference type="EMBL" id="QNUE01000004">
    <property type="protein sequence ID" value="REC67971.1"/>
    <property type="molecule type" value="Genomic_DNA"/>
</dbReference>
<dbReference type="Proteomes" id="UP000256769">
    <property type="component" value="Unassembled WGS sequence"/>
</dbReference>
<evidence type="ECO:0000313" key="2">
    <source>
        <dbReference type="EMBL" id="REC67971.1"/>
    </source>
</evidence>